<gene>
    <name evidence="3" type="primary">smpB</name>
    <name evidence="4" type="ORF">COX18_07365</name>
</gene>
<name>A0A2H0A456_9BACT</name>
<dbReference type="AlphaFoldDB" id="A0A2H0A456"/>
<reference evidence="4 5" key="1">
    <citation type="submission" date="2017-09" db="EMBL/GenBank/DDBJ databases">
        <title>Depth-based differentiation of microbial function through sediment-hosted aquifers and enrichment of novel symbionts in the deep terrestrial subsurface.</title>
        <authorList>
            <person name="Probst A.J."/>
            <person name="Ladd B."/>
            <person name="Jarett J.K."/>
            <person name="Geller-Mcgrath D.E."/>
            <person name="Sieber C.M."/>
            <person name="Emerson J.B."/>
            <person name="Anantharaman K."/>
            <person name="Thomas B.C."/>
            <person name="Malmstrom R."/>
            <person name="Stieglmeier M."/>
            <person name="Klingl A."/>
            <person name="Woyke T."/>
            <person name="Ryan C.M."/>
            <person name="Banfield J.F."/>
        </authorList>
    </citation>
    <scope>NUCLEOTIDE SEQUENCE [LARGE SCALE GENOMIC DNA]</scope>
    <source>
        <strain evidence="4">CG23_combo_of_CG06-09_8_20_14_all_40_23</strain>
    </source>
</reference>
<evidence type="ECO:0000313" key="5">
    <source>
        <dbReference type="Proteomes" id="UP000231067"/>
    </source>
</evidence>
<dbReference type="EMBL" id="PCSH01000131">
    <property type="protein sequence ID" value="PIP40229.1"/>
    <property type="molecule type" value="Genomic_DNA"/>
</dbReference>
<dbReference type="NCBIfam" id="TIGR00086">
    <property type="entry name" value="smpB"/>
    <property type="match status" value="1"/>
</dbReference>
<organism evidence="4 5">
    <name type="scientific">Candidatus Desantisbacteria bacterium CG23_combo_of_CG06-09_8_20_14_all_40_23</name>
    <dbReference type="NCBI Taxonomy" id="1974550"/>
    <lineage>
        <taxon>Bacteria</taxon>
        <taxon>Candidatus Desantisiibacteriota</taxon>
    </lineage>
</organism>
<comment type="subcellular location">
    <subcellularLocation>
        <location evidence="3">Cytoplasm</location>
    </subcellularLocation>
    <text evidence="3">The tmRNA-SmpB complex associates with stalled 70S ribosomes.</text>
</comment>
<dbReference type="InterPro" id="IPR000037">
    <property type="entry name" value="SsrA-bd_prot"/>
</dbReference>
<comment type="similarity">
    <text evidence="3">Belongs to the SmpB family.</text>
</comment>
<evidence type="ECO:0000256" key="3">
    <source>
        <dbReference type="HAMAP-Rule" id="MF_00023"/>
    </source>
</evidence>
<dbReference type="Pfam" id="PF01668">
    <property type="entry name" value="SmpB"/>
    <property type="match status" value="1"/>
</dbReference>
<dbReference type="HAMAP" id="MF_00023">
    <property type="entry name" value="SmpB"/>
    <property type="match status" value="1"/>
</dbReference>
<dbReference type="GO" id="GO:0003723">
    <property type="term" value="F:RNA binding"/>
    <property type="evidence" value="ECO:0007669"/>
    <property type="project" value="UniProtKB-UniRule"/>
</dbReference>
<dbReference type="Proteomes" id="UP000231067">
    <property type="component" value="Unassembled WGS sequence"/>
</dbReference>
<dbReference type="GO" id="GO:0070930">
    <property type="term" value="P:trans-translation-dependent protein tagging"/>
    <property type="evidence" value="ECO:0007669"/>
    <property type="project" value="TreeGrafter"/>
</dbReference>
<proteinExistence type="inferred from homology"/>
<dbReference type="NCBIfam" id="NF003843">
    <property type="entry name" value="PRK05422.1"/>
    <property type="match status" value="1"/>
</dbReference>
<dbReference type="CDD" id="cd09294">
    <property type="entry name" value="SmpB"/>
    <property type="match status" value="1"/>
</dbReference>
<dbReference type="GO" id="GO:0005829">
    <property type="term" value="C:cytosol"/>
    <property type="evidence" value="ECO:0007669"/>
    <property type="project" value="TreeGrafter"/>
</dbReference>
<evidence type="ECO:0000313" key="4">
    <source>
        <dbReference type="EMBL" id="PIP40229.1"/>
    </source>
</evidence>
<dbReference type="GO" id="GO:0070929">
    <property type="term" value="P:trans-translation"/>
    <property type="evidence" value="ECO:0007669"/>
    <property type="project" value="UniProtKB-UniRule"/>
</dbReference>
<comment type="function">
    <text evidence="3">Required for rescue of stalled ribosomes mediated by trans-translation. Binds to transfer-messenger RNA (tmRNA), required for stable association of tmRNA with ribosomes. tmRNA and SmpB together mimic tRNA shape, replacing the anticodon stem-loop with SmpB. tmRNA is encoded by the ssrA gene; the 2 termini fold to resemble tRNA(Ala) and it encodes a 'tag peptide', a short internal open reading frame. During trans-translation Ala-aminoacylated tmRNA acts like a tRNA, entering the A-site of stalled ribosomes, displacing the stalled mRNA. The ribosome then switches to translate the ORF on the tmRNA; the nascent peptide is terminated with the 'tag peptide' encoded by the tmRNA and targeted for degradation. The ribosome is freed to recommence translation, which seems to be the essential function of trans-translation.</text>
</comment>
<dbReference type="InterPro" id="IPR023620">
    <property type="entry name" value="SmpB"/>
</dbReference>
<keyword evidence="2 3" id="KW-0694">RNA-binding</keyword>
<dbReference type="PANTHER" id="PTHR30308">
    <property type="entry name" value="TMRNA-BINDING COMPONENT OF TRANS-TRANSLATION TAGGING COMPLEX"/>
    <property type="match status" value="1"/>
</dbReference>
<dbReference type="PANTHER" id="PTHR30308:SF2">
    <property type="entry name" value="SSRA-BINDING PROTEIN"/>
    <property type="match status" value="1"/>
</dbReference>
<sequence>MMEKVICNNRKAYYEYEILETYEAGIQLLGTEVKSLRIHHGSLDHSFAQILKQEAFLMNSNIEQYSFGNRMNHEPTRTRKLLLHKTEIVRLLSKTKEKGLTIVPLKLYFKSGKVKVELGLAKGKKIHDKRETIKKKINEREAGRVMKQYR</sequence>
<accession>A0A2H0A456</accession>
<dbReference type="PROSITE" id="PS01317">
    <property type="entry name" value="SSRP"/>
    <property type="match status" value="1"/>
</dbReference>
<dbReference type="SUPFAM" id="SSF74982">
    <property type="entry name" value="Small protein B (SmpB)"/>
    <property type="match status" value="1"/>
</dbReference>
<evidence type="ECO:0000256" key="1">
    <source>
        <dbReference type="ARBA" id="ARBA00022490"/>
    </source>
</evidence>
<keyword evidence="1 3" id="KW-0963">Cytoplasm</keyword>
<dbReference type="Gene3D" id="2.40.280.10">
    <property type="match status" value="1"/>
</dbReference>
<evidence type="ECO:0000256" key="2">
    <source>
        <dbReference type="ARBA" id="ARBA00022884"/>
    </source>
</evidence>
<comment type="caution">
    <text evidence="4">The sequence shown here is derived from an EMBL/GenBank/DDBJ whole genome shotgun (WGS) entry which is preliminary data.</text>
</comment>
<protein>
    <recommendedName>
        <fullName evidence="3">SsrA-binding protein</fullName>
    </recommendedName>
    <alternativeName>
        <fullName evidence="3">Small protein B</fullName>
    </alternativeName>
</protein>
<dbReference type="InterPro" id="IPR020081">
    <property type="entry name" value="SsrA-bd_prot_CS"/>
</dbReference>